<dbReference type="EMBL" id="JBBWUH010000003">
    <property type="protein sequence ID" value="KAK8173546.1"/>
    <property type="molecule type" value="Genomic_DNA"/>
</dbReference>
<proteinExistence type="predicted"/>
<evidence type="ECO:0000313" key="2">
    <source>
        <dbReference type="EMBL" id="KAK8173546.1"/>
    </source>
</evidence>
<feature type="transmembrane region" description="Helical" evidence="1">
    <location>
        <begin position="56"/>
        <end position="80"/>
    </location>
</feature>
<keyword evidence="3" id="KW-1185">Reference proteome</keyword>
<dbReference type="Proteomes" id="UP001456524">
    <property type="component" value="Unassembled WGS sequence"/>
</dbReference>
<organism evidence="2 3">
    <name type="scientific">Phyllosticta citrichinensis</name>
    <dbReference type="NCBI Taxonomy" id="1130410"/>
    <lineage>
        <taxon>Eukaryota</taxon>
        <taxon>Fungi</taxon>
        <taxon>Dikarya</taxon>
        <taxon>Ascomycota</taxon>
        <taxon>Pezizomycotina</taxon>
        <taxon>Dothideomycetes</taxon>
        <taxon>Dothideomycetes incertae sedis</taxon>
        <taxon>Botryosphaeriales</taxon>
        <taxon>Phyllostictaceae</taxon>
        <taxon>Phyllosticta</taxon>
    </lineage>
</organism>
<protein>
    <submittedName>
        <fullName evidence="2">Uncharacterized protein</fullName>
    </submittedName>
</protein>
<evidence type="ECO:0000313" key="3">
    <source>
        <dbReference type="Proteomes" id="UP001456524"/>
    </source>
</evidence>
<keyword evidence="1" id="KW-0472">Membrane</keyword>
<reference evidence="2 3" key="1">
    <citation type="journal article" date="2022" name="G3 (Bethesda)">
        <title>Enemy or ally: a genomic approach to elucidate the lifestyle of Phyllosticta citrichinaensis.</title>
        <authorList>
            <person name="Buijs V.A."/>
            <person name="Groenewald J.Z."/>
            <person name="Haridas S."/>
            <person name="LaButti K.M."/>
            <person name="Lipzen A."/>
            <person name="Martin F.M."/>
            <person name="Barry K."/>
            <person name="Grigoriev I.V."/>
            <person name="Crous P.W."/>
            <person name="Seidl M.F."/>
        </authorList>
    </citation>
    <scope>NUCLEOTIDE SEQUENCE [LARGE SCALE GENOMIC DNA]</scope>
    <source>
        <strain evidence="2 3">CBS 129764</strain>
    </source>
</reference>
<keyword evidence="1" id="KW-1133">Transmembrane helix</keyword>
<name>A0ABR1XZ12_9PEZI</name>
<accession>A0ABR1XZ12</accession>
<comment type="caution">
    <text evidence="2">The sequence shown here is derived from an EMBL/GenBank/DDBJ whole genome shotgun (WGS) entry which is preliminary data.</text>
</comment>
<evidence type="ECO:0000256" key="1">
    <source>
        <dbReference type="SAM" id="Phobius"/>
    </source>
</evidence>
<keyword evidence="1" id="KW-0812">Transmembrane</keyword>
<sequence length="166" mass="18289">MDARLKFSPLSHSSIKNPLSLSRRRHASLLLRHVFAIYISCVVLSCVFVCRCRCRLILCTSCHLVSSALLSFATLISHLIHSSITILCIRASGIPHPLILCLYPSSCIYPDVCLYIRSSVRLSIGVTDSSPLLSRMTRQLTDQLAGWLAGNQTDVSTGQRGCGQTR</sequence>
<gene>
    <name evidence="2" type="ORF">IWX90DRAFT_145079</name>
</gene>
<feature type="transmembrane region" description="Helical" evidence="1">
    <location>
        <begin position="29"/>
        <end position="49"/>
    </location>
</feature>